<dbReference type="PaxDb" id="29760-VIT_19s0093g00460.t01"/>
<gene>
    <name evidence="1" type="ordered locus">VIT_19s0093g00460</name>
</gene>
<dbReference type="InParanoid" id="D7TQZ3"/>
<reference evidence="2" key="1">
    <citation type="journal article" date="2007" name="Nature">
        <title>The grapevine genome sequence suggests ancestral hexaploidization in major angiosperm phyla.</title>
        <authorList>
            <consortium name="The French-Italian Public Consortium for Grapevine Genome Characterization."/>
            <person name="Jaillon O."/>
            <person name="Aury J.-M."/>
            <person name="Noel B."/>
            <person name="Policriti A."/>
            <person name="Clepet C."/>
            <person name="Casagrande A."/>
            <person name="Choisne N."/>
            <person name="Aubourg S."/>
            <person name="Vitulo N."/>
            <person name="Jubin C."/>
            <person name="Vezzi A."/>
            <person name="Legeai F."/>
            <person name="Hugueney P."/>
            <person name="Dasilva C."/>
            <person name="Horner D."/>
            <person name="Mica E."/>
            <person name="Jublot D."/>
            <person name="Poulain J."/>
            <person name="Bruyere C."/>
            <person name="Billault A."/>
            <person name="Segurens B."/>
            <person name="Gouyvenoux M."/>
            <person name="Ugarte E."/>
            <person name="Cattonaro F."/>
            <person name="Anthouard V."/>
            <person name="Vico V."/>
            <person name="Del Fabbro C."/>
            <person name="Alaux M."/>
            <person name="Di Gaspero G."/>
            <person name="Dumas V."/>
            <person name="Felice N."/>
            <person name="Paillard S."/>
            <person name="Juman I."/>
            <person name="Moroldo M."/>
            <person name="Scalabrin S."/>
            <person name="Canaguier A."/>
            <person name="Le Clainche I."/>
            <person name="Malacrida G."/>
            <person name="Durand E."/>
            <person name="Pesole G."/>
            <person name="Laucou V."/>
            <person name="Chatelet P."/>
            <person name="Merdinoglu D."/>
            <person name="Delledonne M."/>
            <person name="Pezzotti M."/>
            <person name="Lecharny A."/>
            <person name="Scarpelli C."/>
            <person name="Artiguenave F."/>
            <person name="Pe M.E."/>
            <person name="Valle G."/>
            <person name="Morgante M."/>
            <person name="Caboche M."/>
            <person name="Adam-Blondon A.-F."/>
            <person name="Weissenbach J."/>
            <person name="Quetier F."/>
            <person name="Wincker P."/>
        </authorList>
    </citation>
    <scope>NUCLEOTIDE SEQUENCE [LARGE SCALE GENOMIC DNA]</scope>
    <source>
        <strain evidence="2">cv. Pinot noir / PN40024</strain>
    </source>
</reference>
<evidence type="ECO:0000313" key="1">
    <source>
        <dbReference type="EMBL" id="CBI32916.3"/>
    </source>
</evidence>
<sequence length="37" mass="4082">MVLESMSLVLCLLTLSPLTKKKKKTVAGTTQRAIFKC</sequence>
<organism evidence="1 2">
    <name type="scientific">Vitis vinifera</name>
    <name type="common">Grape</name>
    <dbReference type="NCBI Taxonomy" id="29760"/>
    <lineage>
        <taxon>Eukaryota</taxon>
        <taxon>Viridiplantae</taxon>
        <taxon>Streptophyta</taxon>
        <taxon>Embryophyta</taxon>
        <taxon>Tracheophyta</taxon>
        <taxon>Spermatophyta</taxon>
        <taxon>Magnoliopsida</taxon>
        <taxon>eudicotyledons</taxon>
        <taxon>Gunneridae</taxon>
        <taxon>Pentapetalae</taxon>
        <taxon>rosids</taxon>
        <taxon>Vitales</taxon>
        <taxon>Vitaceae</taxon>
        <taxon>Viteae</taxon>
        <taxon>Vitis</taxon>
    </lineage>
</organism>
<accession>D7TQZ3</accession>
<evidence type="ECO:0000313" key="2">
    <source>
        <dbReference type="Proteomes" id="UP000009183"/>
    </source>
</evidence>
<keyword evidence="2" id="KW-1185">Reference proteome</keyword>
<dbReference type="HOGENOM" id="CLU_3352114_0_0_1"/>
<dbReference type="Proteomes" id="UP000009183">
    <property type="component" value="Chromosome 19"/>
</dbReference>
<proteinExistence type="predicted"/>
<protein>
    <submittedName>
        <fullName evidence="1">Uncharacterized protein</fullName>
    </submittedName>
</protein>
<dbReference type="AlphaFoldDB" id="D7TQZ3"/>
<name>D7TQZ3_VITVI</name>
<dbReference type="EMBL" id="FN596009">
    <property type="protein sequence ID" value="CBI32916.3"/>
    <property type="molecule type" value="Genomic_DNA"/>
</dbReference>